<dbReference type="STRING" id="574651.SAMN04487968_10479"/>
<dbReference type="SUPFAM" id="SSF47413">
    <property type="entry name" value="lambda repressor-like DNA-binding domains"/>
    <property type="match status" value="1"/>
</dbReference>
<dbReference type="CDD" id="cd01574">
    <property type="entry name" value="PBP1_LacI"/>
    <property type="match status" value="1"/>
</dbReference>
<evidence type="ECO:0000256" key="2">
    <source>
        <dbReference type="ARBA" id="ARBA00023125"/>
    </source>
</evidence>
<dbReference type="RefSeq" id="WP_091121753.1">
    <property type="nucleotide sequence ID" value="NZ_FOLB01000004.1"/>
</dbReference>
<dbReference type="GO" id="GO:0000976">
    <property type="term" value="F:transcription cis-regulatory region binding"/>
    <property type="evidence" value="ECO:0007669"/>
    <property type="project" value="TreeGrafter"/>
</dbReference>
<dbReference type="InterPro" id="IPR046335">
    <property type="entry name" value="LacI/GalR-like_sensor"/>
</dbReference>
<dbReference type="GO" id="GO:0003700">
    <property type="term" value="F:DNA-binding transcription factor activity"/>
    <property type="evidence" value="ECO:0007669"/>
    <property type="project" value="TreeGrafter"/>
</dbReference>
<dbReference type="InterPro" id="IPR000843">
    <property type="entry name" value="HTH_LacI"/>
</dbReference>
<dbReference type="AlphaFoldDB" id="A0A1I1GU41"/>
<dbReference type="EMBL" id="FOLB01000004">
    <property type="protein sequence ID" value="SFC15349.1"/>
    <property type="molecule type" value="Genomic_DNA"/>
</dbReference>
<proteinExistence type="predicted"/>
<dbReference type="Pfam" id="PF00356">
    <property type="entry name" value="LacI"/>
    <property type="match status" value="1"/>
</dbReference>
<dbReference type="Gene3D" id="1.10.260.40">
    <property type="entry name" value="lambda repressor-like DNA-binding domains"/>
    <property type="match status" value="1"/>
</dbReference>
<reference evidence="5 6" key="1">
    <citation type="submission" date="2016-10" db="EMBL/GenBank/DDBJ databases">
        <authorList>
            <person name="de Groot N.N."/>
        </authorList>
    </citation>
    <scope>NUCLEOTIDE SEQUENCE [LARGE SCALE GENOMIC DNA]</scope>
    <source>
        <strain evidence="5 6">CGMCC 1.7056</strain>
    </source>
</reference>
<accession>A0A1I1GU41</accession>
<dbReference type="PROSITE" id="PS50932">
    <property type="entry name" value="HTH_LACI_2"/>
    <property type="match status" value="1"/>
</dbReference>
<name>A0A1I1GU41_9ACTN</name>
<keyword evidence="3" id="KW-0804">Transcription</keyword>
<keyword evidence="1" id="KW-0805">Transcription regulation</keyword>
<protein>
    <submittedName>
        <fullName evidence="5">Transcriptional regulator, LacI family</fullName>
    </submittedName>
</protein>
<organism evidence="5 6">
    <name type="scientific">Nocardioides terrae</name>
    <dbReference type="NCBI Taxonomy" id="574651"/>
    <lineage>
        <taxon>Bacteria</taxon>
        <taxon>Bacillati</taxon>
        <taxon>Actinomycetota</taxon>
        <taxon>Actinomycetes</taxon>
        <taxon>Propionibacteriales</taxon>
        <taxon>Nocardioidaceae</taxon>
        <taxon>Nocardioides</taxon>
    </lineage>
</organism>
<evidence type="ECO:0000313" key="5">
    <source>
        <dbReference type="EMBL" id="SFC15349.1"/>
    </source>
</evidence>
<dbReference type="Proteomes" id="UP000198832">
    <property type="component" value="Unassembled WGS sequence"/>
</dbReference>
<feature type="domain" description="HTH lacI-type" evidence="4">
    <location>
        <begin position="11"/>
        <end position="65"/>
    </location>
</feature>
<keyword evidence="2" id="KW-0238">DNA-binding</keyword>
<gene>
    <name evidence="5" type="ORF">SAMN04487968_10479</name>
</gene>
<dbReference type="Gene3D" id="3.40.50.2300">
    <property type="match status" value="2"/>
</dbReference>
<dbReference type="Pfam" id="PF13377">
    <property type="entry name" value="Peripla_BP_3"/>
    <property type="match status" value="1"/>
</dbReference>
<dbReference type="PANTHER" id="PTHR30146:SF153">
    <property type="entry name" value="LACTOSE OPERON REPRESSOR"/>
    <property type="match status" value="1"/>
</dbReference>
<evidence type="ECO:0000313" key="6">
    <source>
        <dbReference type="Proteomes" id="UP000198832"/>
    </source>
</evidence>
<dbReference type="InterPro" id="IPR010982">
    <property type="entry name" value="Lambda_DNA-bd_dom_sf"/>
</dbReference>
<dbReference type="InterPro" id="IPR028082">
    <property type="entry name" value="Peripla_BP_I"/>
</dbReference>
<evidence type="ECO:0000259" key="4">
    <source>
        <dbReference type="PROSITE" id="PS50932"/>
    </source>
</evidence>
<evidence type="ECO:0000256" key="3">
    <source>
        <dbReference type="ARBA" id="ARBA00023163"/>
    </source>
</evidence>
<dbReference type="OrthoDB" id="9785139at2"/>
<dbReference type="PANTHER" id="PTHR30146">
    <property type="entry name" value="LACI-RELATED TRANSCRIPTIONAL REPRESSOR"/>
    <property type="match status" value="1"/>
</dbReference>
<evidence type="ECO:0000256" key="1">
    <source>
        <dbReference type="ARBA" id="ARBA00023015"/>
    </source>
</evidence>
<sequence length="347" mass="37252">MLDPRRPRRGASINDVARLAGVSGQTVSRVAHGSTSVRPETRAKVLAAMERLGYAPNHAARALRAGEFGTIGLLAHRFERTGEALTTEGVIGAAAAQNVGVTVVDVRRDEVDDWQSAASRLTHQAIDGLVVIRAEQATPEELALPADLPVVVSDSRFAGRYPAVVADQAQGTREAVQHLLDLGHRTVHHVAGPADSEPAAVRLDTWRRMLEEAGRRVPEPWRGDWTARTGYGLGHEIAADPSVTAVFCANDETALGLLRALHEAGRRVPEDVSVVGFDGIALGEFTYPPLTTVSQDFHAIGRELVRLLLDRVRATGADEPQRVVVPTELVVRRTTGPAAENHNADPA</sequence>
<dbReference type="CDD" id="cd01392">
    <property type="entry name" value="HTH_LacI"/>
    <property type="match status" value="1"/>
</dbReference>
<keyword evidence="6" id="KW-1185">Reference proteome</keyword>
<dbReference type="SUPFAM" id="SSF53822">
    <property type="entry name" value="Periplasmic binding protein-like I"/>
    <property type="match status" value="1"/>
</dbReference>
<dbReference type="SMART" id="SM00354">
    <property type="entry name" value="HTH_LACI"/>
    <property type="match status" value="1"/>
</dbReference>